<protein>
    <submittedName>
        <fullName evidence="1">Uncharacterized protein</fullName>
    </submittedName>
</protein>
<reference evidence="1 2" key="1">
    <citation type="journal article" date="2021" name="Comput. Struct. Biotechnol. J.">
        <title>De novo genome assembly of the potent medicinal plant Rehmannia glutinosa using nanopore technology.</title>
        <authorList>
            <person name="Ma L."/>
            <person name="Dong C."/>
            <person name="Song C."/>
            <person name="Wang X."/>
            <person name="Zheng X."/>
            <person name="Niu Y."/>
            <person name="Chen S."/>
            <person name="Feng W."/>
        </authorList>
    </citation>
    <scope>NUCLEOTIDE SEQUENCE [LARGE SCALE GENOMIC DNA]</scope>
    <source>
        <strain evidence="1">DH-2019</strain>
    </source>
</reference>
<sequence>MAEGTHMKDLQEAQKRIDYIRLTEAMKREATEVKLQEQISRINLEMHEQLTELNGKYEHLTNTLAAIQLQPLNMGKSIAQTEEESILGGPYQSGGSEGIQSRNQYSPKERMITDQQGLMDLTPGLGYSSAMEELAYLHYTPDSAVDHETLGEPMDEIQMTLNTIAGRMPPAKKLGCNLQAAKPLLVKVANGQRLISTQRAEGFTWDMQGNKFTYPLRLLKNEGCDLTLGGDWLKACTPIELDYDKITFTVTSKGKRVRILALTSAAECKFISGDTLYKMLHMDYMDQIEELYVLTAQTSTQKENPELLGLLSKFEDIFEEPKRLPPSRGIEHQIILKNRSIPKHQYPYRTSHDHRDEIERILGFAEEIGSKGYLEKEAEVGEELGKSGGRS</sequence>
<evidence type="ECO:0000313" key="2">
    <source>
        <dbReference type="Proteomes" id="UP001318860"/>
    </source>
</evidence>
<proteinExistence type="predicted"/>
<organism evidence="1 2">
    <name type="scientific">Rehmannia glutinosa</name>
    <name type="common">Chinese foxglove</name>
    <dbReference type="NCBI Taxonomy" id="99300"/>
    <lineage>
        <taxon>Eukaryota</taxon>
        <taxon>Viridiplantae</taxon>
        <taxon>Streptophyta</taxon>
        <taxon>Embryophyta</taxon>
        <taxon>Tracheophyta</taxon>
        <taxon>Spermatophyta</taxon>
        <taxon>Magnoliopsida</taxon>
        <taxon>eudicotyledons</taxon>
        <taxon>Gunneridae</taxon>
        <taxon>Pentapetalae</taxon>
        <taxon>asterids</taxon>
        <taxon>lamiids</taxon>
        <taxon>Lamiales</taxon>
        <taxon>Orobanchaceae</taxon>
        <taxon>Rehmannieae</taxon>
        <taxon>Rehmannia</taxon>
    </lineage>
</organism>
<dbReference type="EMBL" id="JABTTQ020002472">
    <property type="protein sequence ID" value="KAK6123755.1"/>
    <property type="molecule type" value="Genomic_DNA"/>
</dbReference>
<name>A0ABR0UM78_REHGL</name>
<accession>A0ABR0UM78</accession>
<comment type="caution">
    <text evidence="1">The sequence shown here is derived from an EMBL/GenBank/DDBJ whole genome shotgun (WGS) entry which is preliminary data.</text>
</comment>
<dbReference type="Proteomes" id="UP001318860">
    <property type="component" value="Unassembled WGS sequence"/>
</dbReference>
<keyword evidence="2" id="KW-1185">Reference proteome</keyword>
<dbReference type="CDD" id="cd00303">
    <property type="entry name" value="retropepsin_like"/>
    <property type="match status" value="1"/>
</dbReference>
<gene>
    <name evidence="1" type="ORF">DH2020_042499</name>
</gene>
<evidence type="ECO:0000313" key="1">
    <source>
        <dbReference type="EMBL" id="KAK6123755.1"/>
    </source>
</evidence>